<comment type="subcellular location">
    <subcellularLocation>
        <location evidence="1">Membrane</location>
        <topology evidence="1">Multi-pass membrane protein</topology>
    </subcellularLocation>
</comment>
<dbReference type="Gene3D" id="1.20.1740.10">
    <property type="entry name" value="Amino acid/polyamine transporter I"/>
    <property type="match status" value="1"/>
</dbReference>
<keyword evidence="4 5" id="KW-0472">Membrane</keyword>
<feature type="transmembrane region" description="Helical" evidence="5">
    <location>
        <begin position="385"/>
        <end position="403"/>
    </location>
</feature>
<dbReference type="PANTHER" id="PTHR47704:SF1">
    <property type="entry name" value="POTASSIUM TRANSPORTER KIMA"/>
    <property type="match status" value="1"/>
</dbReference>
<evidence type="ECO:0000313" key="7">
    <source>
        <dbReference type="Proteomes" id="UP000031535"/>
    </source>
</evidence>
<feature type="transmembrane region" description="Helical" evidence="5">
    <location>
        <begin position="314"/>
        <end position="341"/>
    </location>
</feature>
<sequence length="663" mass="71211">MLKLERLAQGLIGPARDPLAPDTRAHTLLVGLLAWAGLGASGLSSVSYGPERAYLALGAHPQLGVFLALATLLTVWVLSLAYRQVVELFPSGGGNYKIVSELLGPRFGLVAGCALLVDYVLTISVCLASGTDALFSLLPVAFQSHKLTVEIGLGLLLILVNLRGIADSIRLLLPLTLGFVLVHVGLIVYGVASKAADLTGTLARSTTQTLALSGDIGWPLLMALFLRAYSLGGSTYTGPEAIANNVNLLAEPRVRTGRTTLLSVGFPLAFMAGGMILLYSLWGAQPTYGQTLNAVVFKSVIEQLGIAPGVGHGLLLLTLALEGGIVFVAANAILIFAPSLLGNMAADSWLPHRFCNLSNRLVKQNGVVFVGVCALLILLLSRGSLGMLVVLYSINVFLSLALAKAGLCRHWWQHRREGPWLGRILVAATGFCVASGILLVTLTEKFFEGGWVTLCLTLLVIGGCAVVRHHYARVEALRTQMDTEFTLPAQVLATVTRIEPSPQAPTAVILATEHWGAAIHTLLWVQRLFPNRFTHVLFVGIVKVEGQVWGRIDGVQQRKTRLDESMDQLEAFCAQAGLSSTRRIGYGTDPVAELQKLLGEATRHYPGCVCFSNKLILQNSWGFSEWLHNQTPLLLQRQLHLDGIPLVILPLKLNGAGHKSVMA</sequence>
<evidence type="ECO:0000256" key="2">
    <source>
        <dbReference type="ARBA" id="ARBA00022692"/>
    </source>
</evidence>
<dbReference type="STRING" id="226910.UCMB321_3160"/>
<evidence type="ECO:0000256" key="1">
    <source>
        <dbReference type="ARBA" id="ARBA00004141"/>
    </source>
</evidence>
<feature type="transmembrane region" description="Helical" evidence="5">
    <location>
        <begin position="63"/>
        <end position="82"/>
    </location>
</feature>
<reference evidence="6 7" key="1">
    <citation type="submission" date="2015-01" db="EMBL/GenBank/DDBJ databases">
        <title>Complete genome of Pseudomonas batumici UCM B-321 producer of the batumin antibiotic with strong antistaphilococcal and potential anticancer activity.</title>
        <authorList>
            <person name="Klochko V.V."/>
            <person name="Zelena L.B."/>
            <person name="Elena K.A."/>
            <person name="Reva O.N."/>
        </authorList>
    </citation>
    <scope>NUCLEOTIDE SEQUENCE [LARGE SCALE GENOMIC DNA]</scope>
    <source>
        <strain evidence="6 7">UCM B-321</strain>
    </source>
</reference>
<dbReference type="Pfam" id="PF13520">
    <property type="entry name" value="AA_permease_2"/>
    <property type="match status" value="1"/>
</dbReference>
<accession>A0A0C2I8G8</accession>
<evidence type="ECO:0000256" key="4">
    <source>
        <dbReference type="ARBA" id="ARBA00023136"/>
    </source>
</evidence>
<evidence type="ECO:0000256" key="5">
    <source>
        <dbReference type="SAM" id="Phobius"/>
    </source>
</evidence>
<dbReference type="OrthoDB" id="9759676at2"/>
<dbReference type="EMBL" id="JXDG01000040">
    <property type="protein sequence ID" value="KIH83210.1"/>
    <property type="molecule type" value="Genomic_DNA"/>
</dbReference>
<feature type="transmembrane region" description="Helical" evidence="5">
    <location>
        <begin position="147"/>
        <end position="166"/>
    </location>
</feature>
<dbReference type="AlphaFoldDB" id="A0A0C2I8G8"/>
<comment type="caution">
    <text evidence="6">The sequence shown here is derived from an EMBL/GenBank/DDBJ whole genome shotgun (WGS) entry which is preliminary data.</text>
</comment>
<dbReference type="PANTHER" id="PTHR47704">
    <property type="entry name" value="POTASSIUM TRANSPORTER KIMA"/>
    <property type="match status" value="1"/>
</dbReference>
<dbReference type="GO" id="GO:0022857">
    <property type="term" value="F:transmembrane transporter activity"/>
    <property type="evidence" value="ECO:0007669"/>
    <property type="project" value="InterPro"/>
</dbReference>
<keyword evidence="3 5" id="KW-1133">Transmembrane helix</keyword>
<feature type="transmembrane region" description="Helical" evidence="5">
    <location>
        <begin position="172"/>
        <end position="192"/>
    </location>
</feature>
<feature type="transmembrane region" description="Helical" evidence="5">
    <location>
        <begin position="261"/>
        <end position="282"/>
    </location>
</feature>
<feature type="transmembrane region" description="Helical" evidence="5">
    <location>
        <begin position="109"/>
        <end position="135"/>
    </location>
</feature>
<evidence type="ECO:0000256" key="3">
    <source>
        <dbReference type="ARBA" id="ARBA00022989"/>
    </source>
</evidence>
<feature type="transmembrane region" description="Helical" evidence="5">
    <location>
        <begin position="449"/>
        <end position="471"/>
    </location>
</feature>
<proteinExistence type="predicted"/>
<feature type="transmembrane region" description="Helical" evidence="5">
    <location>
        <begin position="424"/>
        <end position="443"/>
    </location>
</feature>
<gene>
    <name evidence="6" type="ORF">UCMB321_3160</name>
</gene>
<dbReference type="InterPro" id="IPR002293">
    <property type="entry name" value="AA/rel_permease1"/>
</dbReference>
<feature type="transmembrane region" description="Helical" evidence="5">
    <location>
        <begin position="361"/>
        <end position="379"/>
    </location>
</feature>
<name>A0A0C2I8G8_9PSED</name>
<dbReference type="RefSeq" id="WP_040068423.1">
    <property type="nucleotide sequence ID" value="NZ_JXDG01000040.1"/>
</dbReference>
<organism evidence="6 7">
    <name type="scientific">Pseudomonas batumici</name>
    <dbReference type="NCBI Taxonomy" id="226910"/>
    <lineage>
        <taxon>Bacteria</taxon>
        <taxon>Pseudomonadati</taxon>
        <taxon>Pseudomonadota</taxon>
        <taxon>Gammaproteobacteria</taxon>
        <taxon>Pseudomonadales</taxon>
        <taxon>Pseudomonadaceae</taxon>
        <taxon>Pseudomonas</taxon>
    </lineage>
</organism>
<keyword evidence="2 5" id="KW-0812">Transmembrane</keyword>
<protein>
    <submittedName>
        <fullName evidence="6">Amino acid permease</fullName>
    </submittedName>
</protein>
<dbReference type="GO" id="GO:0016020">
    <property type="term" value="C:membrane"/>
    <property type="evidence" value="ECO:0007669"/>
    <property type="project" value="UniProtKB-SubCell"/>
</dbReference>
<dbReference type="Proteomes" id="UP000031535">
    <property type="component" value="Unassembled WGS sequence"/>
</dbReference>
<evidence type="ECO:0000313" key="6">
    <source>
        <dbReference type="EMBL" id="KIH83210.1"/>
    </source>
</evidence>
<feature type="transmembrane region" description="Helical" evidence="5">
    <location>
        <begin position="25"/>
        <end position="43"/>
    </location>
</feature>
<dbReference type="InterPro" id="IPR053153">
    <property type="entry name" value="APC_K+_Transporter"/>
</dbReference>
<dbReference type="PATRIC" id="fig|226910.6.peg.3148"/>
<keyword evidence="7" id="KW-1185">Reference proteome</keyword>